<evidence type="ECO:0000256" key="6">
    <source>
        <dbReference type="ARBA" id="ARBA00022705"/>
    </source>
</evidence>
<dbReference type="GO" id="GO:0008409">
    <property type="term" value="F:5'-3' exonuclease activity"/>
    <property type="evidence" value="ECO:0007669"/>
    <property type="project" value="UniProtKB-UniRule"/>
</dbReference>
<dbReference type="SMART" id="SM00475">
    <property type="entry name" value="53EXOc"/>
    <property type="match status" value="1"/>
</dbReference>
<gene>
    <name evidence="13 16" type="primary">polA</name>
    <name evidence="16" type="ordered locus">BMS_0277</name>
</gene>
<dbReference type="GO" id="GO:0006302">
    <property type="term" value="P:double-strand break repair"/>
    <property type="evidence" value="ECO:0007669"/>
    <property type="project" value="TreeGrafter"/>
</dbReference>
<dbReference type="SUPFAM" id="SSF53098">
    <property type="entry name" value="Ribonuclease H-like"/>
    <property type="match status" value="1"/>
</dbReference>
<dbReference type="InterPro" id="IPR043502">
    <property type="entry name" value="DNA/RNA_pol_sf"/>
</dbReference>
<dbReference type="InterPro" id="IPR002298">
    <property type="entry name" value="DNA_polymerase_A"/>
</dbReference>
<dbReference type="Proteomes" id="UP000008963">
    <property type="component" value="Chromosome"/>
</dbReference>
<dbReference type="KEGG" id="bmx:BMS_0277"/>
<dbReference type="GO" id="GO:0006261">
    <property type="term" value="P:DNA-templated DNA replication"/>
    <property type="evidence" value="ECO:0007669"/>
    <property type="project" value="UniProtKB-UniRule"/>
</dbReference>
<evidence type="ECO:0000256" key="2">
    <source>
        <dbReference type="ARBA" id="ARBA00012417"/>
    </source>
</evidence>
<keyword evidence="9 13" id="KW-0238">DNA-binding</keyword>
<keyword evidence="5 13" id="KW-0548">Nucleotidyltransferase</keyword>
<accession>E1X3B0</accession>
<dbReference type="AlphaFoldDB" id="E1X3B0"/>
<dbReference type="SUPFAM" id="SSF56672">
    <property type="entry name" value="DNA/RNA polymerases"/>
    <property type="match status" value="1"/>
</dbReference>
<dbReference type="Gene3D" id="3.30.420.10">
    <property type="entry name" value="Ribonuclease H-like superfamily/Ribonuclease H"/>
    <property type="match status" value="1"/>
</dbReference>
<keyword evidence="13" id="KW-0378">Hydrolase</keyword>
<dbReference type="FunFam" id="1.20.1060.10:FF:000001">
    <property type="entry name" value="DNA polymerase I"/>
    <property type="match status" value="1"/>
</dbReference>
<evidence type="ECO:0000256" key="11">
    <source>
        <dbReference type="ARBA" id="ARBA00049244"/>
    </source>
</evidence>
<dbReference type="PATRIC" id="fig|862908.3.peg.267"/>
<dbReference type="SUPFAM" id="SSF47807">
    <property type="entry name" value="5' to 3' exonuclease, C-terminal subdomain"/>
    <property type="match status" value="1"/>
</dbReference>
<keyword evidence="7 13" id="KW-0227">DNA damage</keyword>
<keyword evidence="8 13" id="KW-0239">DNA-directed DNA polymerase</keyword>
<organism evidence="16 17">
    <name type="scientific">Halobacteriovorax marinus (strain ATCC BAA-682 / DSM 15412 / SJ)</name>
    <name type="common">Bacteriovorax marinus</name>
    <dbReference type="NCBI Taxonomy" id="862908"/>
    <lineage>
        <taxon>Bacteria</taxon>
        <taxon>Pseudomonadati</taxon>
        <taxon>Bdellovibrionota</taxon>
        <taxon>Bacteriovoracia</taxon>
        <taxon>Bacteriovoracales</taxon>
        <taxon>Halobacteriovoraceae</taxon>
        <taxon>Halobacteriovorax</taxon>
    </lineage>
</organism>
<dbReference type="InterPro" id="IPR019760">
    <property type="entry name" value="DNA-dir_DNA_pol_A_CS"/>
</dbReference>
<dbReference type="Gene3D" id="3.40.50.1010">
    <property type="entry name" value="5'-nuclease"/>
    <property type="match status" value="1"/>
</dbReference>
<dbReference type="InterPro" id="IPR020046">
    <property type="entry name" value="5-3_exonucl_a-hlix_arch_N"/>
</dbReference>
<evidence type="ECO:0000256" key="3">
    <source>
        <dbReference type="ARBA" id="ARBA00020311"/>
    </source>
</evidence>
<dbReference type="InterPro" id="IPR012337">
    <property type="entry name" value="RNaseH-like_sf"/>
</dbReference>
<feature type="domain" description="DNA-directed DNA polymerase family A palm" evidence="15">
    <location>
        <begin position="641"/>
        <end position="847"/>
    </location>
</feature>
<evidence type="ECO:0000256" key="8">
    <source>
        <dbReference type="ARBA" id="ARBA00022932"/>
    </source>
</evidence>
<dbReference type="Pfam" id="PF01367">
    <property type="entry name" value="5_3_exonuc"/>
    <property type="match status" value="1"/>
</dbReference>
<dbReference type="CDD" id="cd08637">
    <property type="entry name" value="DNA_pol_A_pol_I_C"/>
    <property type="match status" value="1"/>
</dbReference>
<dbReference type="InterPro" id="IPR002421">
    <property type="entry name" value="5-3_exonuclease"/>
</dbReference>
<dbReference type="HOGENOM" id="CLU_004675_0_0_7"/>
<dbReference type="GO" id="GO:0003887">
    <property type="term" value="F:DNA-directed DNA polymerase activity"/>
    <property type="evidence" value="ECO:0007669"/>
    <property type="project" value="UniProtKB-UniRule"/>
</dbReference>
<evidence type="ECO:0000256" key="13">
    <source>
        <dbReference type="RuleBase" id="RU004460"/>
    </source>
</evidence>
<comment type="catalytic activity">
    <reaction evidence="11 13">
        <text>DNA(n) + a 2'-deoxyribonucleoside 5'-triphosphate = DNA(n+1) + diphosphate</text>
        <dbReference type="Rhea" id="RHEA:22508"/>
        <dbReference type="Rhea" id="RHEA-COMP:17339"/>
        <dbReference type="Rhea" id="RHEA-COMP:17340"/>
        <dbReference type="ChEBI" id="CHEBI:33019"/>
        <dbReference type="ChEBI" id="CHEBI:61560"/>
        <dbReference type="ChEBI" id="CHEBI:173112"/>
        <dbReference type="EC" id="2.7.7.7"/>
    </reaction>
</comment>
<dbReference type="InterPro" id="IPR036279">
    <property type="entry name" value="5-3_exonuclease_C_sf"/>
</dbReference>
<reference evidence="17" key="1">
    <citation type="journal article" date="2013" name="ISME J.">
        <title>A small predatory core genome in the divergent marine Bacteriovorax marinus SJ and the terrestrial Bdellovibrio bacteriovorus.</title>
        <authorList>
            <person name="Crossman L.C."/>
            <person name="Chen H."/>
            <person name="Cerdeno-Tarraga A.M."/>
            <person name="Brooks K."/>
            <person name="Quail M.A."/>
            <person name="Pineiro S.A."/>
            <person name="Hobley L."/>
            <person name="Sockett R.E."/>
            <person name="Bentley S.D."/>
            <person name="Parkhill J."/>
            <person name="Williams H.N."/>
            <person name="Stine O.C."/>
        </authorList>
    </citation>
    <scope>NUCLEOTIDE SEQUENCE [LARGE SCALE GENOMIC DNA]</scope>
    <source>
        <strain evidence="17">ATCC BAA-682 / DSM 15412 / SJ</strain>
    </source>
</reference>
<keyword evidence="6 13" id="KW-0235">DNA replication</keyword>
<dbReference type="SUPFAM" id="SSF88723">
    <property type="entry name" value="PIN domain-like"/>
    <property type="match status" value="1"/>
</dbReference>
<evidence type="ECO:0000256" key="9">
    <source>
        <dbReference type="ARBA" id="ARBA00023125"/>
    </source>
</evidence>
<dbReference type="EMBL" id="FQ312005">
    <property type="protein sequence ID" value="CBW25205.1"/>
    <property type="molecule type" value="Genomic_DNA"/>
</dbReference>
<keyword evidence="4 13" id="KW-0808">Transferase</keyword>
<evidence type="ECO:0000256" key="12">
    <source>
        <dbReference type="NCBIfam" id="TIGR00593"/>
    </source>
</evidence>
<evidence type="ECO:0000256" key="1">
    <source>
        <dbReference type="ARBA" id="ARBA00007705"/>
    </source>
</evidence>
<dbReference type="InterPro" id="IPR020045">
    <property type="entry name" value="DNA_polI_H3TH"/>
</dbReference>
<dbReference type="STRING" id="862908.BMS_0277"/>
<comment type="similarity">
    <text evidence="1 13">Belongs to the DNA polymerase type-A family.</text>
</comment>
<dbReference type="SMART" id="SM00279">
    <property type="entry name" value="HhH2"/>
    <property type="match status" value="1"/>
</dbReference>
<evidence type="ECO:0000256" key="7">
    <source>
        <dbReference type="ARBA" id="ARBA00022763"/>
    </source>
</evidence>
<dbReference type="PANTHER" id="PTHR10133:SF27">
    <property type="entry name" value="DNA POLYMERASE NU"/>
    <property type="match status" value="1"/>
</dbReference>
<proteinExistence type="inferred from homology"/>
<dbReference type="InterPro" id="IPR029060">
    <property type="entry name" value="PIN-like_dom_sf"/>
</dbReference>
<evidence type="ECO:0000313" key="17">
    <source>
        <dbReference type="Proteomes" id="UP000008963"/>
    </source>
</evidence>
<dbReference type="Pfam" id="PF02739">
    <property type="entry name" value="5_3_exonuc_N"/>
    <property type="match status" value="1"/>
</dbReference>
<dbReference type="InterPro" id="IPR001098">
    <property type="entry name" value="DNA-dir_DNA_pol_A_palm_dom"/>
</dbReference>
<evidence type="ECO:0000256" key="4">
    <source>
        <dbReference type="ARBA" id="ARBA00022679"/>
    </source>
</evidence>
<dbReference type="Gene3D" id="1.10.150.20">
    <property type="entry name" value="5' to 3' exonuclease, C-terminal subdomain"/>
    <property type="match status" value="2"/>
</dbReference>
<dbReference type="FunFam" id="1.10.150.20:FF:000002">
    <property type="entry name" value="DNA polymerase I"/>
    <property type="match status" value="1"/>
</dbReference>
<dbReference type="CDD" id="cd09898">
    <property type="entry name" value="H3TH_53EXO"/>
    <property type="match status" value="1"/>
</dbReference>
<dbReference type="CDD" id="cd09859">
    <property type="entry name" value="PIN_53EXO"/>
    <property type="match status" value="1"/>
</dbReference>
<dbReference type="Gene3D" id="1.20.1060.10">
    <property type="entry name" value="Taq DNA Polymerase, Chain T, domain 4"/>
    <property type="match status" value="1"/>
</dbReference>
<keyword evidence="10 13" id="KW-0234">DNA repair</keyword>
<evidence type="ECO:0000259" key="15">
    <source>
        <dbReference type="SMART" id="SM00482"/>
    </source>
</evidence>
<name>E1X3B0_HALMS</name>
<keyword evidence="13" id="KW-0540">Nuclease</keyword>
<dbReference type="GO" id="GO:0003677">
    <property type="term" value="F:DNA binding"/>
    <property type="evidence" value="ECO:0007669"/>
    <property type="project" value="UniProtKB-UniRule"/>
</dbReference>
<sequence>MGINMAKNRLIIVDISSFIFRAFYAIRVLHSPEGVPVNAVHGVLSMLLKLLSKYQPSHILLARDTKGGSFRNELFDQYKANRSEPPEELKPQFDLIKQLIDHMELPSSTVEGFEADDLIGSACVQWKSDFDEILIASGDKDLMQFVGDNIKMLDTMKDKTYDREGVFEKMGVYPEQIVDYLSMVGDASDNIPGMKGIGAKGAAKLLAEHGTLEKCIEIKDTLKGKKLTTAFGEYLEDGLLSKSLIEIKTDVDLGLKSTDSKFSFYPADSLFDFLRGLGFKSALVKLEDLKFAHHQSEQDGEFSVNVDGPSIKVGEWSDAELECDTYLGLDVQYTNLDTRSLDIHSLSISKNKNEAFYIKEEQAKPLLEKILTTDTLKVATADYKSLLYYSLRNEIEISAEVFDVVQAQFVANPGEKNTIESLSEKFLGSSIPAFEKKKPLPSENEEDLVQEISTARAHSCFRVSEFLLEELERKELLNVFHDIDNKLTPVLAAMEYEGVHINKAFFSEYEKELQTKLDELQASVDKFSKEPVNLNSPKQVGVLLFEELELPVGKKTKTGYSTDSSVLEDLAAKGLSEVPALILEYREVGKILSTYVKAIPELLNEASGKIHTHFNQNVAATGRLSSNHPNLQNIPIRSELGRRVRKGFIAGPGKILLAADYSQVELRLLAHFSNDKTMIDAFKKGVDIHRRTASEIMGVPVEEVGSNDRSKAKAVNFGLMYGQSSFGLAAALKIPRKEAKEYITNYFERFSSVKGYLDHLKEECEKTGYAITLKGRKRYLADIHSTNRTIKANAERVAINSPIQGTAADIIKLAMINIQKVLDDKKLKSKMILQVHDELIFEVVESELEEMKTILKDGMEKVVSLSVPLDVDMGVGVNWFDLK</sequence>
<dbReference type="InterPro" id="IPR036397">
    <property type="entry name" value="RNaseH_sf"/>
</dbReference>
<evidence type="ECO:0000256" key="5">
    <source>
        <dbReference type="ARBA" id="ARBA00022695"/>
    </source>
</evidence>
<dbReference type="eggNOG" id="COG0749">
    <property type="taxonomic scope" value="Bacteria"/>
</dbReference>
<evidence type="ECO:0000313" key="16">
    <source>
        <dbReference type="EMBL" id="CBW25205.1"/>
    </source>
</evidence>
<dbReference type="InterPro" id="IPR018320">
    <property type="entry name" value="DNA_polymerase_1"/>
</dbReference>
<evidence type="ECO:0000259" key="14">
    <source>
        <dbReference type="SMART" id="SM00475"/>
    </source>
</evidence>
<dbReference type="FunFam" id="1.10.150.20:FF:000003">
    <property type="entry name" value="DNA polymerase I"/>
    <property type="match status" value="1"/>
</dbReference>
<dbReference type="PRINTS" id="PR00868">
    <property type="entry name" value="DNAPOLI"/>
</dbReference>
<dbReference type="NCBIfam" id="TIGR00593">
    <property type="entry name" value="pola"/>
    <property type="match status" value="1"/>
</dbReference>
<dbReference type="PANTHER" id="PTHR10133">
    <property type="entry name" value="DNA POLYMERASE I"/>
    <property type="match status" value="1"/>
</dbReference>
<feature type="domain" description="5'-3' exonuclease" evidence="14">
    <location>
        <begin position="8"/>
        <end position="263"/>
    </location>
</feature>
<dbReference type="EC" id="2.7.7.7" evidence="2 12"/>
<dbReference type="NCBIfam" id="NF004397">
    <property type="entry name" value="PRK05755.1"/>
    <property type="match status" value="1"/>
</dbReference>
<dbReference type="Pfam" id="PF00476">
    <property type="entry name" value="DNA_pol_A"/>
    <property type="match status" value="1"/>
</dbReference>
<dbReference type="InterPro" id="IPR008918">
    <property type="entry name" value="HhH2"/>
</dbReference>
<keyword evidence="13" id="KW-0269">Exonuclease</keyword>
<protein>
    <recommendedName>
        <fullName evidence="3 12">DNA polymerase I</fullName>
        <ecNumber evidence="2 12">2.7.7.7</ecNumber>
    </recommendedName>
</protein>
<dbReference type="PROSITE" id="PS00447">
    <property type="entry name" value="DNA_POLYMERASE_A"/>
    <property type="match status" value="1"/>
</dbReference>
<dbReference type="SMART" id="SM00482">
    <property type="entry name" value="POLAc"/>
    <property type="match status" value="1"/>
</dbReference>
<dbReference type="Gene3D" id="3.30.70.370">
    <property type="match status" value="1"/>
</dbReference>
<comment type="function">
    <text evidence="13">In addition to polymerase activity, this DNA polymerase exhibits 5'-3' exonuclease activity.</text>
</comment>
<keyword evidence="17" id="KW-1185">Reference proteome</keyword>
<evidence type="ECO:0000256" key="10">
    <source>
        <dbReference type="ARBA" id="ARBA00023204"/>
    </source>
</evidence>
<dbReference type="eggNOG" id="COG0258">
    <property type="taxonomic scope" value="Bacteria"/>
</dbReference>